<evidence type="ECO:0000256" key="5">
    <source>
        <dbReference type="ARBA" id="ARBA00023136"/>
    </source>
</evidence>
<keyword evidence="4 8" id="KW-1133">Transmembrane helix</keyword>
<evidence type="ECO:0000256" key="4">
    <source>
        <dbReference type="ARBA" id="ARBA00022989"/>
    </source>
</evidence>
<keyword evidence="3 8" id="KW-0812">Transmembrane</keyword>
<feature type="transmembrane region" description="Helical" evidence="8">
    <location>
        <begin position="6"/>
        <end position="28"/>
    </location>
</feature>
<evidence type="ECO:0000313" key="11">
    <source>
        <dbReference type="Proteomes" id="UP000620670"/>
    </source>
</evidence>
<dbReference type="SUPFAM" id="SSF117892">
    <property type="entry name" value="Band 7/SPFH domain"/>
    <property type="match status" value="1"/>
</dbReference>
<accession>A0ABS0Y608</accession>
<evidence type="ECO:0000256" key="2">
    <source>
        <dbReference type="ARBA" id="ARBA00007862"/>
    </source>
</evidence>
<comment type="similarity">
    <text evidence="2 6">Belongs to the band 7/mec-2 family. HflC subfamily.</text>
</comment>
<proteinExistence type="inferred from homology"/>
<dbReference type="GO" id="GO:0006508">
    <property type="term" value="P:proteolysis"/>
    <property type="evidence" value="ECO:0007669"/>
    <property type="project" value="UniProtKB-KW"/>
</dbReference>
<sequence>MNGSTLRTGLLILVGLIAIVLYSAVYIVQQTQYALVLRFGAVQSAISEPGLKFKLPLVDNVTYFEKRVLDLDLPVQTLLSADRQNLEVDAFTRYRIVDPLRFYQAVGSIALANQRLQSFTNSAMRNVLASASRDAIVRTDRADLMNRIQEDVNRQAASLGIEMIDVRLTRVDLPAANSQAVYQRMRTEREREAADIRANGQQQAQTIRARAEREATVIRAEANRTAEELRGQGDADRNRILAEAFSLDPDFFGFYRSMQAYESGLRGGETRLVLSPDSQFFRYFNDPAGRGNGGGAPAQAAPTRVPSPAPAQPAPAPAQPVPVQPAPAQ</sequence>
<dbReference type="RefSeq" id="WP_199050564.1">
    <property type="nucleotide sequence ID" value="NZ_JAELXT010000023.1"/>
</dbReference>
<dbReference type="InterPro" id="IPR010200">
    <property type="entry name" value="HflC"/>
</dbReference>
<dbReference type="SMART" id="SM00244">
    <property type="entry name" value="PHB"/>
    <property type="match status" value="1"/>
</dbReference>
<feature type="region of interest" description="Disordered" evidence="7">
    <location>
        <begin position="284"/>
        <end position="329"/>
    </location>
</feature>
<reference evidence="11" key="1">
    <citation type="submission" date="2020-12" db="EMBL/GenBank/DDBJ databases">
        <title>Hymenobacter sp.</title>
        <authorList>
            <person name="Kim M.K."/>
        </authorList>
    </citation>
    <scope>NUCLEOTIDE SEQUENCE [LARGE SCALE GENOMIC DNA]</scope>
    <source>
        <strain evidence="11">BT325</strain>
    </source>
</reference>
<comment type="caution">
    <text evidence="10">The sequence shown here is derived from an EMBL/GenBank/DDBJ whole genome shotgun (WGS) entry which is preliminary data.</text>
</comment>
<dbReference type="GO" id="GO:0008233">
    <property type="term" value="F:peptidase activity"/>
    <property type="evidence" value="ECO:0007669"/>
    <property type="project" value="UniProtKB-KW"/>
</dbReference>
<keyword evidence="5 8" id="KW-0472">Membrane</keyword>
<dbReference type="PIRSF" id="PIRSF005651">
    <property type="entry name" value="HflC"/>
    <property type="match status" value="1"/>
</dbReference>
<evidence type="ECO:0000256" key="1">
    <source>
        <dbReference type="ARBA" id="ARBA00004167"/>
    </source>
</evidence>
<dbReference type="PRINTS" id="PR00721">
    <property type="entry name" value="STOMATIN"/>
</dbReference>
<dbReference type="InterPro" id="IPR001107">
    <property type="entry name" value="Band_7"/>
</dbReference>
<feature type="compositionally biased region" description="Pro residues" evidence="7">
    <location>
        <begin position="305"/>
        <end position="329"/>
    </location>
</feature>
<dbReference type="CDD" id="cd03405">
    <property type="entry name" value="SPFH_HflC"/>
    <property type="match status" value="1"/>
</dbReference>
<evidence type="ECO:0000259" key="9">
    <source>
        <dbReference type="SMART" id="SM00244"/>
    </source>
</evidence>
<dbReference type="Gene3D" id="3.30.479.30">
    <property type="entry name" value="Band 7 domain"/>
    <property type="match status" value="1"/>
</dbReference>
<dbReference type="InterPro" id="IPR036013">
    <property type="entry name" value="Band_7/SPFH_dom_sf"/>
</dbReference>
<evidence type="ECO:0000313" key="10">
    <source>
        <dbReference type="EMBL" id="MBJ6127340.1"/>
    </source>
</evidence>
<dbReference type="Proteomes" id="UP000620670">
    <property type="component" value="Unassembled WGS sequence"/>
</dbReference>
<dbReference type="PANTHER" id="PTHR42911">
    <property type="entry name" value="MODULATOR OF FTSH PROTEASE HFLC"/>
    <property type="match status" value="1"/>
</dbReference>
<feature type="domain" description="Band 7" evidence="9">
    <location>
        <begin position="23"/>
        <end position="185"/>
    </location>
</feature>
<dbReference type="PANTHER" id="PTHR42911:SF1">
    <property type="entry name" value="MODULATOR OF FTSH PROTEASE HFLC"/>
    <property type="match status" value="1"/>
</dbReference>
<evidence type="ECO:0000256" key="7">
    <source>
        <dbReference type="SAM" id="MobiDB-lite"/>
    </source>
</evidence>
<dbReference type="Pfam" id="PF01145">
    <property type="entry name" value="Band_7"/>
    <property type="match status" value="1"/>
</dbReference>
<evidence type="ECO:0000256" key="6">
    <source>
        <dbReference type="PIRNR" id="PIRNR005651"/>
    </source>
</evidence>
<protein>
    <recommendedName>
        <fullName evidence="6">Protein HflC</fullName>
    </recommendedName>
</protein>
<organism evidence="10 11">
    <name type="scientific">Microvirga splendida</name>
    <dbReference type="NCBI Taxonomy" id="2795727"/>
    <lineage>
        <taxon>Bacteria</taxon>
        <taxon>Pseudomonadati</taxon>
        <taxon>Pseudomonadota</taxon>
        <taxon>Alphaproteobacteria</taxon>
        <taxon>Hyphomicrobiales</taxon>
        <taxon>Methylobacteriaceae</taxon>
        <taxon>Microvirga</taxon>
    </lineage>
</organism>
<keyword evidence="10" id="KW-0645">Protease</keyword>
<dbReference type="InterPro" id="IPR001972">
    <property type="entry name" value="Stomatin_HflK_fam"/>
</dbReference>
<comment type="subcellular location">
    <subcellularLocation>
        <location evidence="1">Membrane</location>
        <topology evidence="1">Single-pass membrane protein</topology>
    </subcellularLocation>
</comment>
<evidence type="ECO:0000256" key="3">
    <source>
        <dbReference type="ARBA" id="ARBA00022692"/>
    </source>
</evidence>
<keyword evidence="10" id="KW-0378">Hydrolase</keyword>
<gene>
    <name evidence="10" type="ORF">JAO75_18205</name>
</gene>
<evidence type="ECO:0000256" key="8">
    <source>
        <dbReference type="SAM" id="Phobius"/>
    </source>
</evidence>
<comment type="function">
    <text evidence="6">HflC and HflK could regulate a protease.</text>
</comment>
<keyword evidence="11" id="KW-1185">Reference proteome</keyword>
<dbReference type="EMBL" id="JAELXT010000023">
    <property type="protein sequence ID" value="MBJ6127340.1"/>
    <property type="molecule type" value="Genomic_DNA"/>
</dbReference>
<name>A0ABS0Y608_9HYPH</name>